<evidence type="ECO:0000256" key="1">
    <source>
        <dbReference type="SAM" id="Phobius"/>
    </source>
</evidence>
<keyword evidence="1" id="KW-0472">Membrane</keyword>
<accession>A0AA39HBB4</accession>
<keyword evidence="1" id="KW-1133">Transmembrane helix</keyword>
<evidence type="ECO:0000313" key="3">
    <source>
        <dbReference type="Proteomes" id="UP001175271"/>
    </source>
</evidence>
<feature type="transmembrane region" description="Helical" evidence="1">
    <location>
        <begin position="90"/>
        <end position="114"/>
    </location>
</feature>
<feature type="transmembrane region" description="Helical" evidence="1">
    <location>
        <begin position="46"/>
        <end position="67"/>
    </location>
</feature>
<gene>
    <name evidence="2" type="ORF">QR680_016366</name>
</gene>
<dbReference type="Proteomes" id="UP001175271">
    <property type="component" value="Unassembled WGS sequence"/>
</dbReference>
<dbReference type="EMBL" id="JAUCMV010000004">
    <property type="protein sequence ID" value="KAK0402495.1"/>
    <property type="molecule type" value="Genomic_DNA"/>
</dbReference>
<name>A0AA39HBB4_9BILA</name>
<dbReference type="InterPro" id="IPR019422">
    <property type="entry name" value="7TM_GPCR_serpentine_rcpt_Srh"/>
</dbReference>
<feature type="transmembrane region" description="Helical" evidence="1">
    <location>
        <begin position="17"/>
        <end position="34"/>
    </location>
</feature>
<protein>
    <submittedName>
        <fullName evidence="2">Uncharacterized protein</fullName>
    </submittedName>
</protein>
<keyword evidence="3" id="KW-1185">Reference proteome</keyword>
<reference evidence="2" key="1">
    <citation type="submission" date="2023-06" db="EMBL/GenBank/DDBJ databases">
        <title>Genomic analysis of the entomopathogenic nematode Steinernema hermaphroditum.</title>
        <authorList>
            <person name="Schwarz E.M."/>
            <person name="Heppert J.K."/>
            <person name="Baniya A."/>
            <person name="Schwartz H.T."/>
            <person name="Tan C.-H."/>
            <person name="Antoshechkin I."/>
            <person name="Sternberg P.W."/>
            <person name="Goodrich-Blair H."/>
            <person name="Dillman A.R."/>
        </authorList>
    </citation>
    <scope>NUCLEOTIDE SEQUENCE</scope>
    <source>
        <strain evidence="2">PS9179</strain>
        <tissue evidence="2">Whole animal</tissue>
    </source>
</reference>
<dbReference type="PANTHER" id="PTHR22941:SF26">
    <property type="entry name" value="SERPENTINE RECEPTOR, CLASS H"/>
    <property type="match status" value="1"/>
</dbReference>
<organism evidence="2 3">
    <name type="scientific">Steinernema hermaphroditum</name>
    <dbReference type="NCBI Taxonomy" id="289476"/>
    <lineage>
        <taxon>Eukaryota</taxon>
        <taxon>Metazoa</taxon>
        <taxon>Ecdysozoa</taxon>
        <taxon>Nematoda</taxon>
        <taxon>Chromadorea</taxon>
        <taxon>Rhabditida</taxon>
        <taxon>Tylenchina</taxon>
        <taxon>Panagrolaimomorpha</taxon>
        <taxon>Strongyloidoidea</taxon>
        <taxon>Steinernematidae</taxon>
        <taxon>Steinernema</taxon>
    </lineage>
</organism>
<dbReference type="AlphaFoldDB" id="A0AA39HBB4"/>
<feature type="transmembrane region" description="Helical" evidence="1">
    <location>
        <begin position="134"/>
        <end position="154"/>
    </location>
</feature>
<evidence type="ECO:0000313" key="2">
    <source>
        <dbReference type="EMBL" id="KAK0402495.1"/>
    </source>
</evidence>
<comment type="caution">
    <text evidence="2">The sequence shown here is derived from an EMBL/GenBank/DDBJ whole genome shotgun (WGS) entry which is preliminary data.</text>
</comment>
<keyword evidence="1" id="KW-0812">Transmembrane</keyword>
<dbReference type="Pfam" id="PF10318">
    <property type="entry name" value="7TM_GPCR_Srh"/>
    <property type="match status" value="1"/>
</dbReference>
<feature type="transmembrane region" description="Helical" evidence="1">
    <location>
        <begin position="182"/>
        <end position="203"/>
    </location>
</feature>
<proteinExistence type="predicted"/>
<feature type="transmembrane region" description="Helical" evidence="1">
    <location>
        <begin position="224"/>
        <end position="243"/>
    </location>
</feature>
<dbReference type="InterPro" id="IPR053220">
    <property type="entry name" value="Nematode_rcpt-like_serp_H"/>
</dbReference>
<dbReference type="PANTHER" id="PTHR22941">
    <property type="entry name" value="SERPENTINE RECEPTOR"/>
    <property type="match status" value="1"/>
</dbReference>
<feature type="transmembrane region" description="Helical" evidence="1">
    <location>
        <begin position="263"/>
        <end position="284"/>
    </location>
</feature>
<sequence length="312" mass="35639">MSESEIFEQLFNRAADVSTVIHIPVKLFAMYIVFRHSPKNMDALPIFILNVMFWNLMANVLTGVQHINPQFPVNCFRADGPIRVVSENQYVFHVLFGGIFTCILNCALALSFAFPYRYFIFAHPGLVKKVKRKWGVSFCIALHMIICLSFTFSYKRAIIDVDDIKDQLPPSNALFCFRPYGWRFPIVTMIAVTVITVFSFLLRRSLRKVSDISSKQTLELHRKFLLYLLVATAVPLFFGGLPLTTCNFCALYPQTTHCREATMVSILVLANHGTVYSIVSIVTFKPYYDIARKIIRDAFGKLTNCVQIFAIN</sequence>